<feature type="domain" description="HNH nuclease" evidence="5">
    <location>
        <begin position="58"/>
        <end position="115"/>
    </location>
</feature>
<evidence type="ECO:0000256" key="2">
    <source>
        <dbReference type="ARBA" id="ARBA00022801"/>
    </source>
</evidence>
<dbReference type="EMBL" id="JBCNVT010000001">
    <property type="protein sequence ID" value="MEO5285411.1"/>
    <property type="molecule type" value="Genomic_DNA"/>
</dbReference>
<sequence>MKPKQQCCYPGCHTLVDYDQRYCSKHKHELNARTYHRRHYGQHEGKYQRFYKTTAWRKLSHITLERQPVCVSCLRRGIVKKGDLVDHIQPIRTKEGWQRRLDPSNLQVLCIACHNEKTRKEGSLK</sequence>
<keyword evidence="7" id="KW-1185">Reference proteome</keyword>
<evidence type="ECO:0000259" key="5">
    <source>
        <dbReference type="SMART" id="SM00507"/>
    </source>
</evidence>
<name>A0ABV0I4P1_9LACO</name>
<comment type="similarity">
    <text evidence="3">Belongs to the HNH nuclease family.</text>
</comment>
<evidence type="ECO:0000313" key="6">
    <source>
        <dbReference type="EMBL" id="MEO5285411.1"/>
    </source>
</evidence>
<evidence type="ECO:0000256" key="1">
    <source>
        <dbReference type="ARBA" id="ARBA00022722"/>
    </source>
</evidence>
<reference evidence="6 7" key="1">
    <citation type="submission" date="2024-04" db="EMBL/GenBank/DDBJ databases">
        <title>Limosilactobacillus allomucosae sp. nov., a novel species isolated from wild boar faecal samples as potential probiotics for domestic pigs.</title>
        <authorList>
            <person name="Chen B."/>
        </authorList>
    </citation>
    <scope>NUCLEOTIDE SEQUENCE [LARGE SCALE GENOMIC DNA]</scope>
    <source>
        <strain evidence="6 7">WILCCON 0055</strain>
    </source>
</reference>
<gene>
    <name evidence="6" type="ORF">AAVZ08_02005</name>
</gene>
<organism evidence="6 7">
    <name type="scientific">Limosilactobacillus allomucosae</name>
    <dbReference type="NCBI Taxonomy" id="3142938"/>
    <lineage>
        <taxon>Bacteria</taxon>
        <taxon>Bacillati</taxon>
        <taxon>Bacillota</taxon>
        <taxon>Bacilli</taxon>
        <taxon>Lactobacillales</taxon>
        <taxon>Lactobacillaceae</taxon>
        <taxon>Limosilactobacillus</taxon>
    </lineage>
</organism>
<dbReference type="RefSeq" id="WP_347985260.1">
    <property type="nucleotide sequence ID" value="NZ_JBCNVT010000001.1"/>
</dbReference>
<protein>
    <recommendedName>
        <fullName evidence="4">Putative HNH nuclease YajD</fullName>
    </recommendedName>
</protein>
<dbReference type="SMART" id="SM00507">
    <property type="entry name" value="HNHc"/>
    <property type="match status" value="1"/>
</dbReference>
<dbReference type="InterPro" id="IPR002711">
    <property type="entry name" value="HNH"/>
</dbReference>
<keyword evidence="6" id="KW-0255">Endonuclease</keyword>
<keyword evidence="2" id="KW-0378">Hydrolase</keyword>
<evidence type="ECO:0000256" key="4">
    <source>
        <dbReference type="ARBA" id="ARBA00040194"/>
    </source>
</evidence>
<keyword evidence="1" id="KW-0540">Nuclease</keyword>
<dbReference type="Gene3D" id="1.10.30.50">
    <property type="match status" value="1"/>
</dbReference>
<dbReference type="Proteomes" id="UP001456307">
    <property type="component" value="Unassembled WGS sequence"/>
</dbReference>
<dbReference type="CDD" id="cd00085">
    <property type="entry name" value="HNHc"/>
    <property type="match status" value="1"/>
</dbReference>
<dbReference type="InterPro" id="IPR003615">
    <property type="entry name" value="HNH_nuc"/>
</dbReference>
<dbReference type="Pfam" id="PF01844">
    <property type="entry name" value="HNH"/>
    <property type="match status" value="1"/>
</dbReference>
<evidence type="ECO:0000313" key="7">
    <source>
        <dbReference type="Proteomes" id="UP001456307"/>
    </source>
</evidence>
<dbReference type="PANTHER" id="PTHR41286:SF1">
    <property type="entry name" value="HNH NUCLEASE YAJD-RELATED"/>
    <property type="match status" value="1"/>
</dbReference>
<comment type="caution">
    <text evidence="6">The sequence shown here is derived from an EMBL/GenBank/DDBJ whole genome shotgun (WGS) entry which is preliminary data.</text>
</comment>
<dbReference type="GO" id="GO:0004519">
    <property type="term" value="F:endonuclease activity"/>
    <property type="evidence" value="ECO:0007669"/>
    <property type="project" value="UniProtKB-KW"/>
</dbReference>
<proteinExistence type="inferred from homology"/>
<dbReference type="PANTHER" id="PTHR41286">
    <property type="entry name" value="HNH NUCLEASE YAJD-RELATED"/>
    <property type="match status" value="1"/>
</dbReference>
<evidence type="ECO:0000256" key="3">
    <source>
        <dbReference type="ARBA" id="ARBA00038412"/>
    </source>
</evidence>
<accession>A0ABV0I4P1</accession>